<accession>A0A0G4E643</accession>
<reference evidence="3" key="1">
    <citation type="submission" date="2014-12" db="EMBL/GenBank/DDBJ databases">
        <authorList>
            <person name="Hall J."/>
        </authorList>
    </citation>
    <scope>NUCLEOTIDE SEQUENCE [LARGE SCALE GENOMIC DNA]</scope>
    <source>
        <strain evidence="3">SBW25</strain>
        <plasmid evidence="3">pQBR55</plasmid>
    </source>
</reference>
<feature type="region of interest" description="Disordered" evidence="1">
    <location>
        <begin position="25"/>
        <end position="47"/>
    </location>
</feature>
<evidence type="ECO:0000313" key="3">
    <source>
        <dbReference type="EMBL" id="CEK42483.1"/>
    </source>
</evidence>
<proteinExistence type="predicted"/>
<dbReference type="AlphaFoldDB" id="A0A0G4E643"/>
<evidence type="ECO:0000256" key="1">
    <source>
        <dbReference type="SAM" id="MobiDB-lite"/>
    </source>
</evidence>
<name>A0A0G4E643_PSEFS</name>
<dbReference type="EMBL" id="LN713927">
    <property type="protein sequence ID" value="CEK42483.1"/>
    <property type="molecule type" value="Genomic_DNA"/>
</dbReference>
<evidence type="ECO:0000256" key="2">
    <source>
        <dbReference type="SAM" id="SignalP"/>
    </source>
</evidence>
<organism evidence="3">
    <name type="scientific">Pseudomonas fluorescens (strain SBW25)</name>
    <dbReference type="NCBI Taxonomy" id="216595"/>
    <lineage>
        <taxon>Bacteria</taxon>
        <taxon>Pseudomonadati</taxon>
        <taxon>Pseudomonadota</taxon>
        <taxon>Gammaproteobacteria</taxon>
        <taxon>Pseudomonadales</taxon>
        <taxon>Pseudomonadaceae</taxon>
        <taxon>Pseudomonas</taxon>
    </lineage>
</organism>
<feature type="signal peptide" evidence="2">
    <location>
        <begin position="1"/>
        <end position="21"/>
    </location>
</feature>
<protein>
    <submittedName>
        <fullName evidence="3">Uncharacterized protein</fullName>
    </submittedName>
</protein>
<geneLocation type="plasmid" evidence="3">
    <name>pQBR55</name>
</geneLocation>
<feature type="chain" id="PRO_5005187352" evidence="2">
    <location>
        <begin position="22"/>
        <end position="60"/>
    </location>
</feature>
<reference evidence="3" key="2">
    <citation type="submission" date="2015-06" db="EMBL/GenBank/DDBJ databases">
        <title>Environmentally co-occuring mercury resistance plasmids are genetically and phenotypically diverse and confer variable context-dependent fitness effects.</title>
        <authorList>
            <person name="Hall J.P.J."/>
            <person name="Harrison E."/>
            <person name="Lilley A.K."/>
            <person name="Paterson S."/>
            <person name="Spiers A.J."/>
            <person name="Brockhurst M.A."/>
        </authorList>
    </citation>
    <scope>NUCLEOTIDE SEQUENCE [LARGE SCALE GENOMIC DNA]</scope>
    <source>
        <strain evidence="3">SBW25</strain>
        <plasmid evidence="3">pQBR55</plasmid>
    </source>
</reference>
<sequence length="60" mass="6458">MQNFWIAICNLLFNLVNPHPAAVQPAASTSQDADPFNPATGQPMVDQFDSAGAFYGYEAP</sequence>
<gene>
    <name evidence="3" type="ORF">PQBR55_0104</name>
</gene>
<keyword evidence="2" id="KW-0732">Signal</keyword>
<keyword evidence="3" id="KW-0614">Plasmid</keyword>